<proteinExistence type="predicted"/>
<dbReference type="Pfam" id="PF00628">
    <property type="entry name" value="PHD"/>
    <property type="match status" value="1"/>
</dbReference>
<reference evidence="5" key="1">
    <citation type="submission" date="2018-02" db="EMBL/GenBank/DDBJ databases">
        <title>Rhizophora mucronata_Transcriptome.</title>
        <authorList>
            <person name="Meera S.P."/>
            <person name="Sreeshan A."/>
            <person name="Augustine A."/>
        </authorList>
    </citation>
    <scope>NUCLEOTIDE SEQUENCE</scope>
    <source>
        <tissue evidence="5">Leaf</tissue>
    </source>
</reference>
<dbReference type="PANTHER" id="PTHR46201">
    <property type="entry name" value="PHD FINGER PROTEIN MALE MEIOCYTE DEATH 1-RELATED"/>
    <property type="match status" value="1"/>
</dbReference>
<evidence type="ECO:0000256" key="1">
    <source>
        <dbReference type="ARBA" id="ARBA00022723"/>
    </source>
</evidence>
<dbReference type="PROSITE" id="PS01359">
    <property type="entry name" value="ZF_PHD_1"/>
    <property type="match status" value="1"/>
</dbReference>
<keyword evidence="1" id="KW-0479">Metal-binding</keyword>
<dbReference type="InterPro" id="IPR019786">
    <property type="entry name" value="Zinc_finger_PHD-type_CS"/>
</dbReference>
<dbReference type="Gene3D" id="3.30.40.10">
    <property type="entry name" value="Zinc/RING finger domain, C3HC4 (zinc finger)"/>
    <property type="match status" value="1"/>
</dbReference>
<dbReference type="InterPro" id="IPR013083">
    <property type="entry name" value="Znf_RING/FYVE/PHD"/>
</dbReference>
<dbReference type="Pfam" id="PF25565">
    <property type="entry name" value="Ubiquitin_At1g33420"/>
    <property type="match status" value="1"/>
</dbReference>
<keyword evidence="2" id="KW-0863">Zinc-finger</keyword>
<sequence length="652" mass="73798">MAFTVFQDYKKRKRTAQIFTIRSLASLGLRGPFRENIREFLDKCAEIEDYSVGGCRIWCTLFESESSGVVFPLFAVEVGVDQAAEPLCDFCRCVGWSHHFVSKRSYHLIIPEEDEWKKRLQKLSLELESHLFHAVIHCNGFGHLLCINRIEESSKHPHGEELMNLWDHLCTILQTREISVLDLSKKGSIDLRLLHGVAYRRPWFGYWGYRFCRGSFGVAEQHYDRAIDILSSIDLSKIVHDFVETKKGKLIKEIIQTYRDATESQLVTIGDLLQFMLTFKSKSPVKRKKVVALVATSSKISSKTIPQDKIHVPSDTSHKGKTSKRDSLASFVAKMDGRWPSRRLEYAVNVIADTLEANGAEMCRQELRDAVREHIGDTGLIDYVLKSINKVTVGNRTIHRAINPTTRLLEFSLKPVANGKNSGIKMEEQTDVQFPEPALHVNEDLLFLYNNVILGYPNDHLVSIATSAILNSKHFVKKWQVKGNAEDTLLRLVCQVRPTYDELVEKLTRPLPPGELVVLPQSVGASELKAKLQCALRDTYCIMDKFTVSDIKIAKLKGREGQDLLSYAAEQGLLAWVTGYGLDLSTSLRYEGGIDDWKVDCLCGARDDDGESMVLCHVCHVRQHTECNNIIEKDEAPPSAFACDRCSRGKKH</sequence>
<accession>A0A2P2JZ04</accession>
<dbReference type="InterPro" id="IPR011011">
    <property type="entry name" value="Znf_FYVE_PHD"/>
</dbReference>
<dbReference type="Pfam" id="PF25874">
    <property type="entry name" value="WHD_plant_repro"/>
    <property type="match status" value="1"/>
</dbReference>
<name>A0A2P2JZ04_RHIMU</name>
<dbReference type="SUPFAM" id="SSF57903">
    <property type="entry name" value="FYVE/PHD zinc finger"/>
    <property type="match status" value="1"/>
</dbReference>
<dbReference type="AlphaFoldDB" id="A0A2P2JZ04"/>
<evidence type="ECO:0000259" key="4">
    <source>
        <dbReference type="SMART" id="SM00249"/>
    </source>
</evidence>
<dbReference type="PANTHER" id="PTHR46201:SF7">
    <property type="entry name" value="BINDING PROTEIN, PUTATIVE-RELATED"/>
    <property type="match status" value="1"/>
</dbReference>
<dbReference type="InterPro" id="IPR059080">
    <property type="entry name" value="WHD_PTC1"/>
</dbReference>
<keyword evidence="3" id="KW-0862">Zinc</keyword>
<organism evidence="5">
    <name type="scientific">Rhizophora mucronata</name>
    <name type="common">Asiatic mangrove</name>
    <dbReference type="NCBI Taxonomy" id="61149"/>
    <lineage>
        <taxon>Eukaryota</taxon>
        <taxon>Viridiplantae</taxon>
        <taxon>Streptophyta</taxon>
        <taxon>Embryophyta</taxon>
        <taxon>Tracheophyta</taxon>
        <taxon>Spermatophyta</taxon>
        <taxon>Magnoliopsida</taxon>
        <taxon>eudicotyledons</taxon>
        <taxon>Gunneridae</taxon>
        <taxon>Pentapetalae</taxon>
        <taxon>rosids</taxon>
        <taxon>fabids</taxon>
        <taxon>Malpighiales</taxon>
        <taxon>Rhizophoraceae</taxon>
        <taxon>Rhizophora</taxon>
    </lineage>
</organism>
<evidence type="ECO:0000256" key="3">
    <source>
        <dbReference type="ARBA" id="ARBA00022833"/>
    </source>
</evidence>
<dbReference type="GO" id="GO:0008270">
    <property type="term" value="F:zinc ion binding"/>
    <property type="evidence" value="ECO:0007669"/>
    <property type="project" value="UniProtKB-KW"/>
</dbReference>
<evidence type="ECO:0000256" key="2">
    <source>
        <dbReference type="ARBA" id="ARBA00022771"/>
    </source>
</evidence>
<dbReference type="SMART" id="SM00249">
    <property type="entry name" value="PHD"/>
    <property type="match status" value="1"/>
</dbReference>
<dbReference type="InterPro" id="IPR057765">
    <property type="entry name" value="MS1-like_ubiquitin"/>
</dbReference>
<evidence type="ECO:0000313" key="5">
    <source>
        <dbReference type="EMBL" id="MBW98700.1"/>
    </source>
</evidence>
<dbReference type="InterPro" id="IPR019787">
    <property type="entry name" value="Znf_PHD-finger"/>
</dbReference>
<feature type="domain" description="Zinc finger PHD-type" evidence="4">
    <location>
        <begin position="600"/>
        <end position="647"/>
    </location>
</feature>
<dbReference type="EMBL" id="GGEC01018217">
    <property type="protein sequence ID" value="MBW98700.1"/>
    <property type="molecule type" value="Transcribed_RNA"/>
</dbReference>
<dbReference type="InterPro" id="IPR001965">
    <property type="entry name" value="Znf_PHD"/>
</dbReference>
<protein>
    <recommendedName>
        <fullName evidence="4">Zinc finger PHD-type domain-containing protein</fullName>
    </recommendedName>
</protein>